<dbReference type="EMBL" id="BQNB010014151">
    <property type="protein sequence ID" value="GJT24641.1"/>
    <property type="molecule type" value="Genomic_DNA"/>
</dbReference>
<proteinExistence type="predicted"/>
<sequence length="396" mass="44489">MVFKVKTKNLGKRIAFLENEHSKSFAKWLRKEVERELAIDKESVSKTVRWISYGPRATVVKYDAYNINGYTFHTKCHGGKVYQNSGVSVEAMDLHISKAVATTRQAYYYGVLQEIWVLDYRFRQIPLFKNIVVNLDSSSDNNSDSYNTSQISTFEEIDYDSPESPKSLIKWYHYLSDEYKDNGRFWGSKSGCNESDVKPSWKDIEKDKACMLAKAQASKASSKAKVEACGSKAKLQASTNTLIGRGSLEVDKIIDISSDSLDDRRWAAKKASALVFYGPSTQGLLDAYGCDTIEEYLEWNYFSSTDNEITNMETTNKGNTDKDCIDDFNSAMSKGKYVPVCKKHNPNMYSPVPVTGCVLGLASVTTWDEIEKKMGARKSKTCADKAKGKRKVSCGS</sequence>
<name>A0ABQ5CC51_9ASTR</name>
<dbReference type="PANTHER" id="PTHR48258">
    <property type="entry name" value="DUF4218 DOMAIN-CONTAINING PROTEIN-RELATED"/>
    <property type="match status" value="1"/>
</dbReference>
<accession>A0ABQ5CC51</accession>
<keyword evidence="2" id="KW-1185">Reference proteome</keyword>
<reference evidence="1" key="2">
    <citation type="submission" date="2022-01" db="EMBL/GenBank/DDBJ databases">
        <authorList>
            <person name="Yamashiro T."/>
            <person name="Shiraishi A."/>
            <person name="Satake H."/>
            <person name="Nakayama K."/>
        </authorList>
    </citation>
    <scope>NUCLEOTIDE SEQUENCE</scope>
</reference>
<dbReference type="PANTHER" id="PTHR48258:SF9">
    <property type="entry name" value="OS01G0348150 PROTEIN"/>
    <property type="match status" value="1"/>
</dbReference>
<evidence type="ECO:0000313" key="1">
    <source>
        <dbReference type="EMBL" id="GJT24641.1"/>
    </source>
</evidence>
<gene>
    <name evidence="1" type="ORF">Tco_0894578</name>
</gene>
<organism evidence="1 2">
    <name type="scientific">Tanacetum coccineum</name>
    <dbReference type="NCBI Taxonomy" id="301880"/>
    <lineage>
        <taxon>Eukaryota</taxon>
        <taxon>Viridiplantae</taxon>
        <taxon>Streptophyta</taxon>
        <taxon>Embryophyta</taxon>
        <taxon>Tracheophyta</taxon>
        <taxon>Spermatophyta</taxon>
        <taxon>Magnoliopsida</taxon>
        <taxon>eudicotyledons</taxon>
        <taxon>Gunneridae</taxon>
        <taxon>Pentapetalae</taxon>
        <taxon>asterids</taxon>
        <taxon>campanulids</taxon>
        <taxon>Asterales</taxon>
        <taxon>Asteraceae</taxon>
        <taxon>Asteroideae</taxon>
        <taxon>Anthemideae</taxon>
        <taxon>Anthemidinae</taxon>
        <taxon>Tanacetum</taxon>
    </lineage>
</organism>
<reference evidence="1" key="1">
    <citation type="journal article" date="2022" name="Int. J. Mol. Sci.">
        <title>Draft Genome of Tanacetum Coccineum: Genomic Comparison of Closely Related Tanacetum-Family Plants.</title>
        <authorList>
            <person name="Yamashiro T."/>
            <person name="Shiraishi A."/>
            <person name="Nakayama K."/>
            <person name="Satake H."/>
        </authorList>
    </citation>
    <scope>NUCLEOTIDE SEQUENCE</scope>
</reference>
<comment type="caution">
    <text evidence="1">The sequence shown here is derived from an EMBL/GenBank/DDBJ whole genome shotgun (WGS) entry which is preliminary data.</text>
</comment>
<dbReference type="Proteomes" id="UP001151760">
    <property type="component" value="Unassembled WGS sequence"/>
</dbReference>
<protein>
    <submittedName>
        <fullName evidence="1">Uncharacterized protein</fullName>
    </submittedName>
</protein>
<evidence type="ECO:0000313" key="2">
    <source>
        <dbReference type="Proteomes" id="UP001151760"/>
    </source>
</evidence>